<dbReference type="PRINTS" id="PR00348">
    <property type="entry name" value="UBIQUITIN"/>
</dbReference>
<evidence type="ECO:0000313" key="4">
    <source>
        <dbReference type="Proteomes" id="UP001161247"/>
    </source>
</evidence>
<feature type="domain" description="Ubiquitin-like" evidence="2">
    <location>
        <begin position="24"/>
        <end position="97"/>
    </location>
</feature>
<dbReference type="SMART" id="SM00213">
    <property type="entry name" value="UBQ"/>
    <property type="match status" value="1"/>
</dbReference>
<reference evidence="3" key="1">
    <citation type="submission" date="2023-03" db="EMBL/GenBank/DDBJ databases">
        <authorList>
            <person name="Julca I."/>
        </authorList>
    </citation>
    <scope>NUCLEOTIDE SEQUENCE</scope>
</reference>
<evidence type="ECO:0000313" key="3">
    <source>
        <dbReference type="EMBL" id="CAI9091351.1"/>
    </source>
</evidence>
<dbReference type="Pfam" id="PF00240">
    <property type="entry name" value="ubiquitin"/>
    <property type="match status" value="1"/>
</dbReference>
<proteinExistence type="predicted"/>
<feature type="region of interest" description="Disordered" evidence="1">
    <location>
        <begin position="1"/>
        <end position="21"/>
    </location>
</feature>
<dbReference type="Proteomes" id="UP001161247">
    <property type="component" value="Chromosome 1"/>
</dbReference>
<dbReference type="AlphaFoldDB" id="A0AAV1C761"/>
<dbReference type="InterPro" id="IPR019956">
    <property type="entry name" value="Ubiquitin_dom"/>
</dbReference>
<organism evidence="3 4">
    <name type="scientific">Oldenlandia corymbosa var. corymbosa</name>
    <dbReference type="NCBI Taxonomy" id="529605"/>
    <lineage>
        <taxon>Eukaryota</taxon>
        <taxon>Viridiplantae</taxon>
        <taxon>Streptophyta</taxon>
        <taxon>Embryophyta</taxon>
        <taxon>Tracheophyta</taxon>
        <taxon>Spermatophyta</taxon>
        <taxon>Magnoliopsida</taxon>
        <taxon>eudicotyledons</taxon>
        <taxon>Gunneridae</taxon>
        <taxon>Pentapetalae</taxon>
        <taxon>asterids</taxon>
        <taxon>lamiids</taxon>
        <taxon>Gentianales</taxon>
        <taxon>Rubiaceae</taxon>
        <taxon>Rubioideae</taxon>
        <taxon>Spermacoceae</taxon>
        <taxon>Hedyotis-Oldenlandia complex</taxon>
        <taxon>Oldenlandia</taxon>
    </lineage>
</organism>
<dbReference type="SUPFAM" id="SSF54236">
    <property type="entry name" value="Ubiquitin-like"/>
    <property type="match status" value="1"/>
</dbReference>
<name>A0AAV1C761_OLDCO</name>
<accession>A0AAV1C761</accession>
<gene>
    <name evidence="3" type="ORF">OLC1_LOCUS3300</name>
</gene>
<dbReference type="Gene3D" id="3.10.20.90">
    <property type="entry name" value="Phosphatidylinositol 3-kinase Catalytic Subunit, Chain A, domain 1"/>
    <property type="match status" value="1"/>
</dbReference>
<dbReference type="EMBL" id="OX459118">
    <property type="protein sequence ID" value="CAI9091351.1"/>
    <property type="molecule type" value="Genomic_DNA"/>
</dbReference>
<protein>
    <submittedName>
        <fullName evidence="3">OLC1v1026360C1</fullName>
    </submittedName>
</protein>
<keyword evidence="4" id="KW-1185">Reference proteome</keyword>
<evidence type="ECO:0000256" key="1">
    <source>
        <dbReference type="SAM" id="MobiDB-lite"/>
    </source>
</evidence>
<dbReference type="InterPro" id="IPR000626">
    <property type="entry name" value="Ubiquitin-like_dom"/>
</dbReference>
<evidence type="ECO:0000259" key="2">
    <source>
        <dbReference type="SMART" id="SM00213"/>
    </source>
</evidence>
<sequence>MAEKHSEEEEVITAKEPSGGDEPFLINVVSQNTDDAPVLLQVRGTDKVADVVARLEDKAGIPRGNLRLLLSGKALSKDSTIEECRIDSKSVLSMFVIFRVKVGPATGFNFFLGDVIDPGQPISTLKVNFAFHSLKKFNEKGVGKEFRLQNLRLVY</sequence>
<dbReference type="CDD" id="cd17039">
    <property type="entry name" value="Ubl_ubiquitin_like"/>
    <property type="match status" value="1"/>
</dbReference>
<dbReference type="InterPro" id="IPR029071">
    <property type="entry name" value="Ubiquitin-like_domsf"/>
</dbReference>